<dbReference type="GO" id="GO:0005524">
    <property type="term" value="F:ATP binding"/>
    <property type="evidence" value="ECO:0007669"/>
    <property type="project" value="UniProtKB-KW"/>
</dbReference>
<evidence type="ECO:0000256" key="1">
    <source>
        <dbReference type="ARBA" id="ARBA00005417"/>
    </source>
</evidence>
<evidence type="ECO:0000313" key="7">
    <source>
        <dbReference type="EMBL" id="MET1491949.1"/>
    </source>
</evidence>
<dbReference type="SUPFAM" id="SSF52540">
    <property type="entry name" value="P-loop containing nucleoside triphosphate hydrolases"/>
    <property type="match status" value="1"/>
</dbReference>
<dbReference type="InterPro" id="IPR017871">
    <property type="entry name" value="ABC_transporter-like_CS"/>
</dbReference>
<gene>
    <name evidence="7" type="ORF">ABVT11_19070</name>
</gene>
<dbReference type="Proteomes" id="UP001548590">
    <property type="component" value="Unassembled WGS sequence"/>
</dbReference>
<dbReference type="Pfam" id="PF00005">
    <property type="entry name" value="ABC_tran"/>
    <property type="match status" value="1"/>
</dbReference>
<accession>A0ABV2CVI7</accession>
<feature type="domain" description="ABC transporter" evidence="6">
    <location>
        <begin position="5"/>
        <end position="233"/>
    </location>
</feature>
<proteinExistence type="inferred from homology"/>
<evidence type="ECO:0000256" key="5">
    <source>
        <dbReference type="ARBA" id="ARBA00022840"/>
    </source>
</evidence>
<evidence type="ECO:0000256" key="3">
    <source>
        <dbReference type="ARBA" id="ARBA00022475"/>
    </source>
</evidence>
<dbReference type="SMART" id="SM00382">
    <property type="entry name" value="AAA"/>
    <property type="match status" value="1"/>
</dbReference>
<dbReference type="CDD" id="cd03235">
    <property type="entry name" value="ABC_Metallic_Cations"/>
    <property type="match status" value="1"/>
</dbReference>
<keyword evidence="3" id="KW-1003">Cell membrane</keyword>
<dbReference type="InterPro" id="IPR050153">
    <property type="entry name" value="Metal_Ion_Import_ABC"/>
</dbReference>
<keyword evidence="2" id="KW-0813">Transport</keyword>
<evidence type="ECO:0000259" key="6">
    <source>
        <dbReference type="PROSITE" id="PS50893"/>
    </source>
</evidence>
<dbReference type="EMBL" id="JBEWLZ010000018">
    <property type="protein sequence ID" value="MET1491949.1"/>
    <property type="molecule type" value="Genomic_DNA"/>
</dbReference>
<sequence>MSNAITLENVTVAYRRHPALHHLSGAFASGSLSAVVGPNGAGKSSLLNAITGAVPLSGGRITLAPELRETVAYLPQRSAIDRQFPLRVDELVQLGAWRQSGAFRGVTRALREAAAEALARVGLEGFGARLIGELSAGQFQRLLFARLLLQDARLILLDEPFNAVDERTVRDMLMLVQRWHGEGRTVIAVLHDLAQVRAHFPQALLLAREPIAWGETRTVLGADNLGRARMLSMAWDEAAPMCGRAA</sequence>
<evidence type="ECO:0000256" key="4">
    <source>
        <dbReference type="ARBA" id="ARBA00022741"/>
    </source>
</evidence>
<keyword evidence="8" id="KW-1185">Reference proteome</keyword>
<comment type="similarity">
    <text evidence="1">Belongs to the ABC transporter superfamily.</text>
</comment>
<dbReference type="InterPro" id="IPR003439">
    <property type="entry name" value="ABC_transporter-like_ATP-bd"/>
</dbReference>
<dbReference type="PROSITE" id="PS00211">
    <property type="entry name" value="ABC_TRANSPORTER_1"/>
    <property type="match status" value="1"/>
</dbReference>
<name>A0ABV2CVI7_9RHOO</name>
<comment type="caution">
    <text evidence="7">The sequence shown here is derived from an EMBL/GenBank/DDBJ whole genome shotgun (WGS) entry which is preliminary data.</text>
</comment>
<keyword evidence="4" id="KW-0547">Nucleotide-binding</keyword>
<dbReference type="RefSeq" id="WP_345930256.1">
    <property type="nucleotide sequence ID" value="NZ_JBDIVF010000015.1"/>
</dbReference>
<keyword evidence="5 7" id="KW-0067">ATP-binding</keyword>
<dbReference type="PROSITE" id="PS50893">
    <property type="entry name" value="ABC_TRANSPORTER_2"/>
    <property type="match status" value="1"/>
</dbReference>
<protein>
    <submittedName>
        <fullName evidence="7">ABC transporter ATP-binding protein</fullName>
    </submittedName>
</protein>
<keyword evidence="3" id="KW-0472">Membrane</keyword>
<evidence type="ECO:0000313" key="8">
    <source>
        <dbReference type="Proteomes" id="UP001548590"/>
    </source>
</evidence>
<dbReference type="InterPro" id="IPR003593">
    <property type="entry name" value="AAA+_ATPase"/>
</dbReference>
<reference evidence="7 8" key="1">
    <citation type="submission" date="2024-07" db="EMBL/GenBank/DDBJ databases">
        <title>Uliginosibacterium paludis KCTC:42655.</title>
        <authorList>
            <person name="Kim M.K."/>
        </authorList>
    </citation>
    <scope>NUCLEOTIDE SEQUENCE [LARGE SCALE GENOMIC DNA]</scope>
    <source>
        <strain evidence="7 8">KCTC 42655</strain>
    </source>
</reference>
<dbReference type="PANTHER" id="PTHR42734:SF5">
    <property type="entry name" value="IRON TRANSPORT SYSTEM ATP-BINDING PROTEIN HI_0361-RELATED"/>
    <property type="match status" value="1"/>
</dbReference>
<organism evidence="7 8">
    <name type="scientific">Uliginosibacterium paludis</name>
    <dbReference type="NCBI Taxonomy" id="1615952"/>
    <lineage>
        <taxon>Bacteria</taxon>
        <taxon>Pseudomonadati</taxon>
        <taxon>Pseudomonadota</taxon>
        <taxon>Betaproteobacteria</taxon>
        <taxon>Rhodocyclales</taxon>
        <taxon>Zoogloeaceae</taxon>
        <taxon>Uliginosibacterium</taxon>
    </lineage>
</organism>
<dbReference type="PANTHER" id="PTHR42734">
    <property type="entry name" value="METAL TRANSPORT SYSTEM ATP-BINDING PROTEIN TM_0124-RELATED"/>
    <property type="match status" value="1"/>
</dbReference>
<evidence type="ECO:0000256" key="2">
    <source>
        <dbReference type="ARBA" id="ARBA00022448"/>
    </source>
</evidence>
<dbReference type="Gene3D" id="3.40.50.300">
    <property type="entry name" value="P-loop containing nucleotide triphosphate hydrolases"/>
    <property type="match status" value="1"/>
</dbReference>
<dbReference type="InterPro" id="IPR027417">
    <property type="entry name" value="P-loop_NTPase"/>
</dbReference>